<dbReference type="EMBL" id="JAAOCP010000011">
    <property type="protein sequence ID" value="MBJ7639525.1"/>
    <property type="molecule type" value="Genomic_DNA"/>
</dbReference>
<dbReference type="Gene3D" id="3.40.50.1000">
    <property type="entry name" value="HAD superfamily/HAD-like"/>
    <property type="match status" value="1"/>
</dbReference>
<dbReference type="Proteomes" id="UP000728106">
    <property type="component" value="Unassembled WGS sequence"/>
</dbReference>
<dbReference type="Gene3D" id="3.30.1240.10">
    <property type="match status" value="1"/>
</dbReference>
<dbReference type="PANTHER" id="PTHR10000:SF53">
    <property type="entry name" value="5-AMINO-6-(5-PHOSPHO-D-RIBITYLAMINO)URACIL PHOSPHATASE YBJI-RELATED"/>
    <property type="match status" value="1"/>
</dbReference>
<keyword evidence="3" id="KW-1185">Reference proteome</keyword>
<sequence>MAKFVATDLDGTFLNDKKQYNRDLFAQVINAYTAEGGQFIVASGRDLRHVQMLFGGFLDKVNIVADNGATLLSADQQLSDRLTMTPEQLADLQDQIDLMPGKPHGGVMIFSPDELLVVRDYGQVPPAFVAMMAELYGQPREVVSLREVDVPVVKVTVFWTLAESETFVNQVKQSGIDVHATTPGNGVVDVMATGVNKAVSLERMLAHLGGQPANLTAFGDGMNDQEMLSVAGQPVIMPNADKRLFAYGYAVAVADNNHDGVLQTIAKKG</sequence>
<dbReference type="GO" id="GO:0005829">
    <property type="term" value="C:cytosol"/>
    <property type="evidence" value="ECO:0007669"/>
    <property type="project" value="TreeGrafter"/>
</dbReference>
<proteinExistence type="predicted"/>
<dbReference type="SUPFAM" id="SSF56784">
    <property type="entry name" value="HAD-like"/>
    <property type="match status" value="1"/>
</dbReference>
<name>A0A4Z0RHC3_WEICO</name>
<protein>
    <submittedName>
        <fullName evidence="2">HAD hydrolase family protein</fullName>
    </submittedName>
</protein>
<keyword evidence="2" id="KW-0378">Hydrolase</keyword>
<dbReference type="InterPro" id="IPR036412">
    <property type="entry name" value="HAD-like_sf"/>
</dbReference>
<evidence type="ECO:0000313" key="2">
    <source>
        <dbReference type="EMBL" id="MBJ7639525.1"/>
    </source>
</evidence>
<reference evidence="2 3" key="2">
    <citation type="journal article" date="2021" name="Int. J. Food Microbiol.">
        <title>Safety demonstration of a microbial species for use in the food chain: Weissella confusa.</title>
        <authorList>
            <person name="Bourdichon F."/>
            <person name="Patrone V."/>
            <person name="Fontana A."/>
            <person name="Milani G."/>
            <person name="Morelli L."/>
        </authorList>
    </citation>
    <scope>NUCLEOTIDE SEQUENCE [LARGE SCALE GENOMIC DNA]</scope>
    <source>
        <strain evidence="1">CCUG 30943</strain>
        <strain evidence="2 3">CCUG 43002</strain>
    </source>
</reference>
<accession>A0A4Z0RHC3</accession>
<dbReference type="GO" id="GO:0016791">
    <property type="term" value="F:phosphatase activity"/>
    <property type="evidence" value="ECO:0007669"/>
    <property type="project" value="TreeGrafter"/>
</dbReference>
<reference evidence="2" key="1">
    <citation type="submission" date="2020-02" db="EMBL/GenBank/DDBJ databases">
        <authorList>
            <person name="Fontana A."/>
            <person name="Patrone V."/>
            <person name="Morelli L."/>
        </authorList>
    </citation>
    <scope>NUCLEOTIDE SEQUENCE</scope>
    <source>
        <strain evidence="1">CCUG 30943</strain>
        <strain evidence="2">CCUG 43002</strain>
    </source>
</reference>
<gene>
    <name evidence="2" type="ORF">HAU20_09035</name>
    <name evidence="1" type="ORF">HAU43_08865</name>
</gene>
<dbReference type="RefSeq" id="WP_003607762.1">
    <property type="nucleotide sequence ID" value="NZ_ALXH01000093.1"/>
</dbReference>
<dbReference type="InterPro" id="IPR023214">
    <property type="entry name" value="HAD_sf"/>
</dbReference>
<evidence type="ECO:0000313" key="3">
    <source>
        <dbReference type="Proteomes" id="UP000728106"/>
    </source>
</evidence>
<organism evidence="2 3">
    <name type="scientific">Weissella confusa</name>
    <name type="common">Lactobacillus confusus</name>
    <dbReference type="NCBI Taxonomy" id="1583"/>
    <lineage>
        <taxon>Bacteria</taxon>
        <taxon>Bacillati</taxon>
        <taxon>Bacillota</taxon>
        <taxon>Bacilli</taxon>
        <taxon>Lactobacillales</taxon>
        <taxon>Lactobacillaceae</taxon>
        <taxon>Weissella</taxon>
    </lineage>
</organism>
<evidence type="ECO:0000313" key="1">
    <source>
        <dbReference type="EMBL" id="MBJ7633188.1"/>
    </source>
</evidence>
<dbReference type="EMBL" id="JAAOCX010000012">
    <property type="protein sequence ID" value="MBJ7633188.1"/>
    <property type="molecule type" value="Genomic_DNA"/>
</dbReference>
<dbReference type="GO" id="GO:0000287">
    <property type="term" value="F:magnesium ion binding"/>
    <property type="evidence" value="ECO:0007669"/>
    <property type="project" value="TreeGrafter"/>
</dbReference>
<dbReference type="Proteomes" id="UP000808038">
    <property type="component" value="Unassembled WGS sequence"/>
</dbReference>
<dbReference type="Pfam" id="PF08282">
    <property type="entry name" value="Hydrolase_3"/>
    <property type="match status" value="1"/>
</dbReference>
<dbReference type="AlphaFoldDB" id="A0A4Z0RHC3"/>
<comment type="caution">
    <text evidence="2">The sequence shown here is derived from an EMBL/GenBank/DDBJ whole genome shotgun (WGS) entry which is preliminary data.</text>
</comment>
<dbReference type="PANTHER" id="PTHR10000">
    <property type="entry name" value="PHOSPHOSERINE PHOSPHATASE"/>
    <property type="match status" value="1"/>
</dbReference>
<dbReference type="PROSITE" id="PS01229">
    <property type="entry name" value="COF_2"/>
    <property type="match status" value="1"/>
</dbReference>